<keyword evidence="2" id="KW-1185">Reference proteome</keyword>
<reference evidence="1" key="2">
    <citation type="submission" date="2021-01" db="EMBL/GenBank/DDBJ databases">
        <authorList>
            <person name="Schikora-Tamarit M.A."/>
        </authorList>
    </citation>
    <scope>NUCLEOTIDE SEQUENCE</scope>
    <source>
        <strain evidence="1">CBS2887</strain>
    </source>
</reference>
<gene>
    <name evidence="1" type="ORF">WICPIJ_005235</name>
</gene>
<proteinExistence type="predicted"/>
<dbReference type="Proteomes" id="UP000774326">
    <property type="component" value="Unassembled WGS sequence"/>
</dbReference>
<name>A0A9P8TLA9_WICPI</name>
<organism evidence="1 2">
    <name type="scientific">Wickerhamomyces pijperi</name>
    <name type="common">Yeast</name>
    <name type="synonym">Pichia pijperi</name>
    <dbReference type="NCBI Taxonomy" id="599730"/>
    <lineage>
        <taxon>Eukaryota</taxon>
        <taxon>Fungi</taxon>
        <taxon>Dikarya</taxon>
        <taxon>Ascomycota</taxon>
        <taxon>Saccharomycotina</taxon>
        <taxon>Saccharomycetes</taxon>
        <taxon>Phaffomycetales</taxon>
        <taxon>Wickerhamomycetaceae</taxon>
        <taxon>Wickerhamomyces</taxon>
    </lineage>
</organism>
<dbReference type="AlphaFoldDB" id="A0A9P8TLA9"/>
<evidence type="ECO:0000313" key="1">
    <source>
        <dbReference type="EMBL" id="KAH3683793.1"/>
    </source>
</evidence>
<reference evidence="1" key="1">
    <citation type="journal article" date="2021" name="Open Biol.">
        <title>Shared evolutionary footprints suggest mitochondrial oxidative damage underlies multiple complex I losses in fungi.</title>
        <authorList>
            <person name="Schikora-Tamarit M.A."/>
            <person name="Marcet-Houben M."/>
            <person name="Nosek J."/>
            <person name="Gabaldon T."/>
        </authorList>
    </citation>
    <scope>NUCLEOTIDE SEQUENCE</scope>
    <source>
        <strain evidence="1">CBS2887</strain>
    </source>
</reference>
<sequence length="136" mass="15203">MVLAPLTTVGLKCFSKSITSYIVAASGFDLFGVFCSKLNFPFRILSSVEKRPLISSWRFINLSMNFRMAIDDFSGVCRVDMNSLLVNARALCFVPFLDLKKILSRALNSNSISVEMFTDGLEKNWDSRGSANLKDL</sequence>
<accession>A0A9P8TLA9</accession>
<protein>
    <submittedName>
        <fullName evidence="1">Uncharacterized protein</fullName>
    </submittedName>
</protein>
<comment type="caution">
    <text evidence="1">The sequence shown here is derived from an EMBL/GenBank/DDBJ whole genome shotgun (WGS) entry which is preliminary data.</text>
</comment>
<evidence type="ECO:0000313" key="2">
    <source>
        <dbReference type="Proteomes" id="UP000774326"/>
    </source>
</evidence>
<dbReference type="EMBL" id="JAEUBG010002949">
    <property type="protein sequence ID" value="KAH3683793.1"/>
    <property type="molecule type" value="Genomic_DNA"/>
</dbReference>